<dbReference type="Proteomes" id="UP000292685">
    <property type="component" value="Unassembled WGS sequence"/>
</dbReference>
<reference evidence="4 5" key="1">
    <citation type="submission" date="2019-02" db="EMBL/GenBank/DDBJ databases">
        <title>Sequencing the genomes of 1000 actinobacteria strains.</title>
        <authorList>
            <person name="Klenk H.-P."/>
        </authorList>
    </citation>
    <scope>NUCLEOTIDE SEQUENCE [LARGE SCALE GENOMIC DNA]</scope>
    <source>
        <strain evidence="4 5">DSM 17364</strain>
    </source>
</reference>
<dbReference type="InterPro" id="IPR050680">
    <property type="entry name" value="YpeA/RimI_acetyltransf"/>
</dbReference>
<name>A0A4Q8AI47_9MICC</name>
<dbReference type="InterPro" id="IPR016181">
    <property type="entry name" value="Acyl_CoA_acyltransferase"/>
</dbReference>
<organism evidence="4 5">
    <name type="scientific">Zhihengliuella halotolerans</name>
    <dbReference type="NCBI Taxonomy" id="370736"/>
    <lineage>
        <taxon>Bacteria</taxon>
        <taxon>Bacillati</taxon>
        <taxon>Actinomycetota</taxon>
        <taxon>Actinomycetes</taxon>
        <taxon>Micrococcales</taxon>
        <taxon>Micrococcaceae</taxon>
        <taxon>Zhihengliuella</taxon>
    </lineage>
</organism>
<dbReference type="AlphaFoldDB" id="A0A4Q8AI47"/>
<proteinExistence type="predicted"/>
<dbReference type="PROSITE" id="PS51186">
    <property type="entry name" value="GNAT"/>
    <property type="match status" value="2"/>
</dbReference>
<dbReference type="GO" id="GO:0016747">
    <property type="term" value="F:acyltransferase activity, transferring groups other than amino-acyl groups"/>
    <property type="evidence" value="ECO:0007669"/>
    <property type="project" value="InterPro"/>
</dbReference>
<evidence type="ECO:0000259" key="3">
    <source>
        <dbReference type="PROSITE" id="PS51186"/>
    </source>
</evidence>
<dbReference type="EMBL" id="SHLA01000001">
    <property type="protein sequence ID" value="RZU63505.1"/>
    <property type="molecule type" value="Genomic_DNA"/>
</dbReference>
<accession>A0A4Q8AI47</accession>
<dbReference type="PANTHER" id="PTHR43420:SF12">
    <property type="entry name" value="N-ACETYLTRANSFERASE DOMAIN-CONTAINING PROTEIN"/>
    <property type="match status" value="1"/>
</dbReference>
<feature type="domain" description="N-acetyltransferase" evidence="3">
    <location>
        <begin position="165"/>
        <end position="311"/>
    </location>
</feature>
<dbReference type="InterPro" id="IPR000182">
    <property type="entry name" value="GNAT_dom"/>
</dbReference>
<comment type="caution">
    <text evidence="4">The sequence shown here is derived from an EMBL/GenBank/DDBJ whole genome shotgun (WGS) entry which is preliminary data.</text>
</comment>
<evidence type="ECO:0000256" key="2">
    <source>
        <dbReference type="ARBA" id="ARBA00023315"/>
    </source>
</evidence>
<keyword evidence="2" id="KW-0012">Acyltransferase</keyword>
<dbReference type="PANTHER" id="PTHR43420">
    <property type="entry name" value="ACETYLTRANSFERASE"/>
    <property type="match status" value="1"/>
</dbReference>
<gene>
    <name evidence="4" type="ORF">EV380_3126</name>
</gene>
<dbReference type="Gene3D" id="3.40.630.30">
    <property type="match status" value="2"/>
</dbReference>
<dbReference type="CDD" id="cd04301">
    <property type="entry name" value="NAT_SF"/>
    <property type="match status" value="2"/>
</dbReference>
<evidence type="ECO:0000313" key="4">
    <source>
        <dbReference type="EMBL" id="RZU63505.1"/>
    </source>
</evidence>
<dbReference type="Pfam" id="PF00583">
    <property type="entry name" value="Acetyltransf_1"/>
    <property type="match status" value="2"/>
</dbReference>
<feature type="domain" description="N-acetyltransferase" evidence="3">
    <location>
        <begin position="15"/>
        <end position="174"/>
    </location>
</feature>
<evidence type="ECO:0000256" key="1">
    <source>
        <dbReference type="ARBA" id="ARBA00022679"/>
    </source>
</evidence>
<keyword evidence="5" id="KW-1185">Reference proteome</keyword>
<dbReference type="OrthoDB" id="9797178at2"/>
<sequence>MGEIQLRRLVTADDVVLRAATHANMNWRGRERFSYRQIDTQSHFRQYCRLDPERGDFGFVAEIDGQPVGVVWCLFLDADHPGYGYIGDGVPELSLSVWSGYRGAGLGQQLLSRALDAARKQRIARISLSVEAANVSAVRLYRRVGFRPSPEAIDEGTYVIELSSVAVRPERPSEKDRVREVVSAAFATEAEADLVDALRREPEWMPGLAWVGEDPERGIVAHALLTRCRIGEADALALAPCAVDPAEQRRGVGTAVISGALEAARERGERYVVVLGHSAYYPRFGFRAASAFGVDIPGGAPDGALMVLDLGGAWDVPAGTVEYAAPFGL</sequence>
<evidence type="ECO:0000313" key="5">
    <source>
        <dbReference type="Proteomes" id="UP000292685"/>
    </source>
</evidence>
<protein>
    <submittedName>
        <fullName evidence="4">Putative N-acetyltransferase YhbS</fullName>
    </submittedName>
</protein>
<dbReference type="RefSeq" id="WP_130451860.1">
    <property type="nucleotide sequence ID" value="NZ_SHLA01000001.1"/>
</dbReference>
<dbReference type="SUPFAM" id="SSF55729">
    <property type="entry name" value="Acyl-CoA N-acyltransferases (Nat)"/>
    <property type="match status" value="2"/>
</dbReference>
<keyword evidence="1 4" id="KW-0808">Transferase</keyword>